<evidence type="ECO:0000313" key="9">
    <source>
        <dbReference type="EMBL" id="TMS38679.1"/>
    </source>
</evidence>
<dbReference type="InterPro" id="IPR008917">
    <property type="entry name" value="TF_DNA-bd_sf"/>
</dbReference>
<proteinExistence type="predicted"/>
<dbReference type="OrthoDB" id="7458135at2759"/>
<keyword evidence="4" id="KW-0804">Transcription</keyword>
<evidence type="ECO:0000256" key="3">
    <source>
        <dbReference type="ARBA" id="ARBA00023159"/>
    </source>
</evidence>
<evidence type="ECO:0000256" key="6">
    <source>
        <dbReference type="SAM" id="Coils"/>
    </source>
</evidence>
<dbReference type="PANTHER" id="PTHR24411">
    <property type="entry name" value="NUCLEAR FACTOR ERYTHROID 2-RELATED FACTOR"/>
    <property type="match status" value="1"/>
</dbReference>
<evidence type="ECO:0000256" key="4">
    <source>
        <dbReference type="ARBA" id="ARBA00023163"/>
    </source>
</evidence>
<feature type="coiled-coil region" evidence="6">
    <location>
        <begin position="578"/>
        <end position="609"/>
    </location>
</feature>
<name>A0A4U8V0B2_STECR</name>
<dbReference type="Proteomes" id="UP000298663">
    <property type="component" value="Chromosome X"/>
</dbReference>
<feature type="domain" description="BZIP" evidence="8">
    <location>
        <begin position="548"/>
        <end position="563"/>
    </location>
</feature>
<evidence type="ECO:0000259" key="8">
    <source>
        <dbReference type="PROSITE" id="PS00036"/>
    </source>
</evidence>
<keyword evidence="10" id="KW-1185">Reference proteome</keyword>
<reference evidence="9 10" key="2">
    <citation type="journal article" date="2019" name="G3 (Bethesda)">
        <title>Hybrid Assembly of the Genome of the Entomopathogenic Nematode Steinernema carpocapsae Identifies the X-Chromosome.</title>
        <authorList>
            <person name="Serra L."/>
            <person name="Macchietto M."/>
            <person name="Macias-Munoz A."/>
            <person name="McGill C.J."/>
            <person name="Rodriguez I.M."/>
            <person name="Rodriguez B."/>
            <person name="Murad R."/>
            <person name="Mortazavi A."/>
        </authorList>
    </citation>
    <scope>NUCLEOTIDE SEQUENCE [LARGE SCALE GENOMIC DNA]</scope>
    <source>
        <strain evidence="9 10">ALL</strain>
    </source>
</reference>
<dbReference type="GO" id="GO:0005634">
    <property type="term" value="C:nucleus"/>
    <property type="evidence" value="ECO:0007669"/>
    <property type="project" value="TreeGrafter"/>
</dbReference>
<dbReference type="STRING" id="34508.A0A4U8V0B2"/>
<keyword evidence="2" id="KW-0238">DNA-binding</keyword>
<feature type="compositionally biased region" description="Low complexity" evidence="7">
    <location>
        <begin position="254"/>
        <end position="272"/>
    </location>
</feature>
<organism evidence="9 10">
    <name type="scientific">Steinernema carpocapsae</name>
    <name type="common">Entomopathogenic nematode</name>
    <dbReference type="NCBI Taxonomy" id="34508"/>
    <lineage>
        <taxon>Eukaryota</taxon>
        <taxon>Metazoa</taxon>
        <taxon>Ecdysozoa</taxon>
        <taxon>Nematoda</taxon>
        <taxon>Chromadorea</taxon>
        <taxon>Rhabditida</taxon>
        <taxon>Tylenchina</taxon>
        <taxon>Panagrolaimomorpha</taxon>
        <taxon>Strongyloidoidea</taxon>
        <taxon>Steinernematidae</taxon>
        <taxon>Steinernema</taxon>
    </lineage>
</organism>
<feature type="region of interest" description="Disordered" evidence="7">
    <location>
        <begin position="398"/>
        <end position="423"/>
    </location>
</feature>
<dbReference type="EMBL" id="CM016762">
    <property type="protein sequence ID" value="TMS38679.1"/>
    <property type="molecule type" value="Genomic_DNA"/>
</dbReference>
<keyword evidence="5" id="KW-0539">Nucleus</keyword>
<gene>
    <name evidence="9" type="ORF">L596_005349</name>
</gene>
<keyword evidence="6" id="KW-0175">Coiled coil</keyword>
<dbReference type="PROSITE" id="PS00036">
    <property type="entry name" value="BZIP_BASIC"/>
    <property type="match status" value="1"/>
</dbReference>
<feature type="compositionally biased region" description="Low complexity" evidence="7">
    <location>
        <begin position="400"/>
        <end position="415"/>
    </location>
</feature>
<dbReference type="InterPro" id="IPR004826">
    <property type="entry name" value="bZIP_Maf"/>
</dbReference>
<dbReference type="Gene3D" id="1.10.880.10">
    <property type="entry name" value="Transcription factor, Skn-1-like, DNA-binding domain"/>
    <property type="match status" value="1"/>
</dbReference>
<feature type="region of interest" description="Disordered" evidence="7">
    <location>
        <begin position="254"/>
        <end position="289"/>
    </location>
</feature>
<reference evidence="9 10" key="1">
    <citation type="journal article" date="2015" name="Genome Biol.">
        <title>Comparative genomics of Steinernema reveals deeply conserved gene regulatory networks.</title>
        <authorList>
            <person name="Dillman A.R."/>
            <person name="Macchietto M."/>
            <person name="Porter C.F."/>
            <person name="Rogers A."/>
            <person name="Williams B."/>
            <person name="Antoshechkin I."/>
            <person name="Lee M.M."/>
            <person name="Goodwin Z."/>
            <person name="Lu X."/>
            <person name="Lewis E.E."/>
            <person name="Goodrich-Blair H."/>
            <person name="Stock S.P."/>
            <person name="Adams B.J."/>
            <person name="Sternberg P.W."/>
            <person name="Mortazavi A."/>
        </authorList>
    </citation>
    <scope>NUCLEOTIDE SEQUENCE [LARGE SCALE GENOMIC DNA]</scope>
    <source>
        <strain evidence="9 10">ALL</strain>
    </source>
</reference>
<evidence type="ECO:0000256" key="5">
    <source>
        <dbReference type="ARBA" id="ARBA00023242"/>
    </source>
</evidence>
<dbReference type="EMBL" id="AZBU02000001">
    <property type="protein sequence ID" value="TMS38679.1"/>
    <property type="molecule type" value="Genomic_DNA"/>
</dbReference>
<dbReference type="GO" id="GO:0000978">
    <property type="term" value="F:RNA polymerase II cis-regulatory region sequence-specific DNA binding"/>
    <property type="evidence" value="ECO:0007669"/>
    <property type="project" value="InterPro"/>
</dbReference>
<dbReference type="GO" id="GO:0000981">
    <property type="term" value="F:DNA-binding transcription factor activity, RNA polymerase II-specific"/>
    <property type="evidence" value="ECO:0007669"/>
    <property type="project" value="TreeGrafter"/>
</dbReference>
<evidence type="ECO:0000256" key="2">
    <source>
        <dbReference type="ARBA" id="ARBA00023125"/>
    </source>
</evidence>
<protein>
    <recommendedName>
        <fullName evidence="8">BZIP domain-containing protein</fullName>
    </recommendedName>
</protein>
<sequence>MTLVLWTMRDREPKHNRGIKVYKIRQRSASVRNNVADDIDYTSSWLPALTVVAIGSLLTMSPTDLMGESFSLPEIMTSSKWFDRVDLEWLFSDMSFTNSNKSTKGSFYDADRKALFFSYPYAPADLHITQPAMLYPLLTENLPNVLNRTPDMFPSTSRSNDPTLLDIEAIDVFWRRDIDAEKGSPWVDQSFTYDQSERDIQVLSEKMFRPSMANDYQQYPLSHGSSSPFSDSENAVSWSSTPSHKFSPLWSRFDSGNTPSSSTSSDSGCPFSEGECDADSFPSLQKTANAGQNDPLRLVQQKLELPPSQLPSTRPQVPFRNASFLPMESPIVQNVSLFSADIHPLNDTDASFTPMPTIPESDEFLYNDLEMDPELTPFDPHLEGDAFSALFSEPFAIPPTTETSTTTSTSASVETYSEEARTETETATAYLDNMMRNTPSPDLENIENTFWEEERPSTSRSVSVGTFRSRFYDKLAPTLVVHNNIFDRRGTTVQGARGRQSVDEQLARMHNLPFSPQEITNWSFQELQKNVRTIDLTEAQKDLIRKIRRRGKNKVAARACRKRKEHLLRYASEQFCDAMDEQELREEALDRQRELLEELTLVFEKTRRATA</sequence>
<dbReference type="SUPFAM" id="SSF47454">
    <property type="entry name" value="A DNA-binding domain in eukaryotic transcription factors"/>
    <property type="match status" value="1"/>
</dbReference>
<evidence type="ECO:0000256" key="7">
    <source>
        <dbReference type="SAM" id="MobiDB-lite"/>
    </source>
</evidence>
<evidence type="ECO:0000313" key="10">
    <source>
        <dbReference type="Proteomes" id="UP000298663"/>
    </source>
</evidence>
<evidence type="ECO:0000256" key="1">
    <source>
        <dbReference type="ARBA" id="ARBA00023015"/>
    </source>
</evidence>
<keyword evidence="1" id="KW-0805">Transcription regulation</keyword>
<keyword evidence="3" id="KW-0010">Activator</keyword>
<dbReference type="PANTHER" id="PTHR24411:SF55">
    <property type="entry name" value="SEGMENTATION PROTEIN CAP'N'COLLAR"/>
    <property type="match status" value="1"/>
</dbReference>
<accession>A0A4U8V0B2</accession>
<dbReference type="AlphaFoldDB" id="A0A4U8V0B2"/>
<dbReference type="InterPro" id="IPR047167">
    <property type="entry name" value="NFE2-like"/>
</dbReference>
<dbReference type="Pfam" id="PF03131">
    <property type="entry name" value="bZIP_Maf"/>
    <property type="match status" value="1"/>
</dbReference>
<dbReference type="InterPro" id="IPR004827">
    <property type="entry name" value="bZIP"/>
</dbReference>
<comment type="caution">
    <text evidence="9">The sequence shown here is derived from an EMBL/GenBank/DDBJ whole genome shotgun (WGS) entry which is preliminary data.</text>
</comment>